<keyword evidence="6" id="KW-1185">Reference proteome</keyword>
<sequence length="516" mass="58386">MPKEPLEISGYTVLLLQFPKVPSFPVDATHFLYLRPHEPRIPDADSPRSLFLVNIPVDTTETHLRHLFSVQLSAGRVERVEFQDVPTKKRTAAFVAGRAPGSKKRKRITADDMQNELENLKLPPIWDRRLHKSGSHAIVVFVDKASMQVSLKAARKASKLGTKIVWGEGIENKLPPLGMDRYRTHETLRYPPQAELLRIVNDYMTIFAEVEKARAEEAARKAQEPDEDGFVTVTRGPKNNSVVREDAVKELVEKQKQRDAGYDDFYRFQTREKQKEKHKELLNKFEDDKKKLEALKKRKGKIRILRINRRHAKKFSSAIGGLDEPEEDRGYESFKEVVKDLEALIDIAWVSGTPSLQIPFLISLAGLTNNYLPDYPFSPAATFRLLRKLDIIFASLILGENVETGSPLSGFETRRDIVSMTEKVRIKSIAEMGRLAVIQANDREDEENDDEMDLDSPPMTDGNGDGIDDDSDDSAEGVAADRYPEGLGKWEMEAGRVYERTIDLLGGELGNCELVS</sequence>
<evidence type="ECO:0008006" key="7">
    <source>
        <dbReference type="Google" id="ProtNLM"/>
    </source>
</evidence>
<evidence type="ECO:0000256" key="1">
    <source>
        <dbReference type="SAM" id="Coils"/>
    </source>
</evidence>
<feature type="coiled-coil region" evidence="1">
    <location>
        <begin position="271"/>
        <end position="298"/>
    </location>
</feature>
<reference evidence="5 6" key="1">
    <citation type="journal article" date="2015" name="Environ. Microbiol.">
        <title>Metagenome sequence of Elaphomyces granulatus from sporocarp tissue reveals Ascomycota ectomycorrhizal fingerprints of genome expansion and a Proteobacteria-rich microbiome.</title>
        <authorList>
            <person name="Quandt C.A."/>
            <person name="Kohler A."/>
            <person name="Hesse C.N."/>
            <person name="Sharpton T.J."/>
            <person name="Martin F."/>
            <person name="Spatafora J.W."/>
        </authorList>
    </citation>
    <scope>NUCLEOTIDE SEQUENCE [LARGE SCALE GENOMIC DNA]</scope>
    <source>
        <strain evidence="5 6">OSC145934</strain>
    </source>
</reference>
<dbReference type="AlphaFoldDB" id="A0A232LTR7"/>
<dbReference type="InterPro" id="IPR031349">
    <property type="entry name" value="Tfb6"/>
</dbReference>
<proteinExistence type="predicted"/>
<dbReference type="Proteomes" id="UP000243515">
    <property type="component" value="Unassembled WGS sequence"/>
</dbReference>
<dbReference type="OrthoDB" id="5390at2759"/>
<dbReference type="GO" id="GO:0005675">
    <property type="term" value="C:transcription factor TFIIH holo complex"/>
    <property type="evidence" value="ECO:0007669"/>
    <property type="project" value="TreeGrafter"/>
</dbReference>
<evidence type="ECO:0000259" key="3">
    <source>
        <dbReference type="Pfam" id="PF12923"/>
    </source>
</evidence>
<evidence type="ECO:0000313" key="5">
    <source>
        <dbReference type="EMBL" id="OXV07561.1"/>
    </source>
</evidence>
<comment type="caution">
    <text evidence="5">The sequence shown here is derived from an EMBL/GenBank/DDBJ whole genome shotgun (WGS) entry which is preliminary data.</text>
</comment>
<evidence type="ECO:0000256" key="2">
    <source>
        <dbReference type="SAM" id="MobiDB-lite"/>
    </source>
</evidence>
<dbReference type="PANTHER" id="PTHR37781:SF1">
    <property type="entry name" value="ADR380WP"/>
    <property type="match status" value="1"/>
</dbReference>
<evidence type="ECO:0000259" key="4">
    <source>
        <dbReference type="Pfam" id="PF17799"/>
    </source>
</evidence>
<gene>
    <name evidence="5" type="ORF">Egran_04675</name>
</gene>
<feature type="domain" description="Rrp7 RRM-like N-terminal" evidence="4">
    <location>
        <begin position="7"/>
        <end position="185"/>
    </location>
</feature>
<evidence type="ECO:0000313" key="6">
    <source>
        <dbReference type="Proteomes" id="UP000243515"/>
    </source>
</evidence>
<dbReference type="Pfam" id="PF12923">
    <property type="entry name" value="RRP7"/>
    <property type="match status" value="1"/>
</dbReference>
<feature type="compositionally biased region" description="Acidic residues" evidence="2">
    <location>
        <begin position="443"/>
        <end position="454"/>
    </location>
</feature>
<dbReference type="PANTHER" id="PTHR37781">
    <property type="entry name" value="TFIIH COMPLEX SUBUNIT"/>
    <property type="match status" value="1"/>
</dbReference>
<dbReference type="Pfam" id="PF17110">
    <property type="entry name" value="TFB6"/>
    <property type="match status" value="1"/>
</dbReference>
<dbReference type="EMBL" id="NPHW01004742">
    <property type="protein sequence ID" value="OXV07561.1"/>
    <property type="molecule type" value="Genomic_DNA"/>
</dbReference>
<feature type="compositionally biased region" description="Acidic residues" evidence="2">
    <location>
        <begin position="466"/>
        <end position="475"/>
    </location>
</feature>
<dbReference type="InterPro" id="IPR040447">
    <property type="entry name" value="RRM_Rrp7"/>
</dbReference>
<keyword evidence="1" id="KW-0175">Coiled coil</keyword>
<feature type="region of interest" description="Disordered" evidence="2">
    <location>
        <begin position="440"/>
        <end position="484"/>
    </location>
</feature>
<name>A0A232LTR7_9EURO</name>
<dbReference type="Pfam" id="PF17799">
    <property type="entry name" value="RRM_Rrp7"/>
    <property type="match status" value="1"/>
</dbReference>
<organism evidence="5 6">
    <name type="scientific">Elaphomyces granulatus</name>
    <dbReference type="NCBI Taxonomy" id="519963"/>
    <lineage>
        <taxon>Eukaryota</taxon>
        <taxon>Fungi</taxon>
        <taxon>Dikarya</taxon>
        <taxon>Ascomycota</taxon>
        <taxon>Pezizomycotina</taxon>
        <taxon>Eurotiomycetes</taxon>
        <taxon>Eurotiomycetidae</taxon>
        <taxon>Eurotiales</taxon>
        <taxon>Elaphomycetaceae</taxon>
        <taxon>Elaphomyces</taxon>
    </lineage>
</organism>
<dbReference type="Gene3D" id="6.10.250.1770">
    <property type="match status" value="1"/>
</dbReference>
<protein>
    <recommendedName>
        <fullName evidence="7">RRM domain-containing protein</fullName>
    </recommendedName>
</protein>
<accession>A0A232LTR7</accession>
<dbReference type="InterPro" id="IPR024326">
    <property type="entry name" value="RRP7_C"/>
</dbReference>
<dbReference type="CDD" id="cd12293">
    <property type="entry name" value="dRRM_Rrp7p"/>
    <property type="match status" value="1"/>
</dbReference>
<feature type="domain" description="Ribosomal RNA-processing protein 7 C-terminal" evidence="3">
    <location>
        <begin position="189"/>
        <end position="301"/>
    </location>
</feature>